<evidence type="ECO:0000256" key="4">
    <source>
        <dbReference type="ARBA" id="ARBA00022605"/>
    </source>
</evidence>
<sequence>MRWSSAGESHGRHVIAFIEGIPAGVEVSTHELAEELRRRRTGYGRGARQQFEQDECTFISGVRHGRTLGSPIAIEIHNSEWPKWEAVMNPDPVAPAELYKSTGRGDSKELARNARLTRPRPGHADYAGVQKFGFSDIRNVLERASARETVARVAAGYVAKKFLAQVADIAIAGHVVEVGSEQAATAHPIVLRDRPQIEESSVRCADPAVAARFIAEIDAAKSAGDTLGGVVEVVAWNVPVGVGTYTVWRDRLDSRLAASLMSIPAVKGVEIGDGFASARRRGSAAHDHITRTPQGIERPTNHAGGIEGGMSNGEPIVARIAVKPIATVPRALRTVDLSTGEESTAIHQRSDTTAVVPAAVIAEAMMALTLAEAVLERSAGDQVADVRAHYDLFARSQQPDWQGVK</sequence>
<evidence type="ECO:0000256" key="8">
    <source>
        <dbReference type="ARBA" id="ARBA00022857"/>
    </source>
</evidence>
<evidence type="ECO:0000313" key="13">
    <source>
        <dbReference type="Proteomes" id="UP000000376"/>
    </source>
</evidence>
<feature type="binding site" evidence="11">
    <location>
        <position position="308"/>
    </location>
    <ligand>
        <name>FMN</name>
        <dbReference type="ChEBI" id="CHEBI:58210"/>
    </ligand>
</feature>
<dbReference type="Pfam" id="PF01264">
    <property type="entry name" value="Chorismate_synt"/>
    <property type="match status" value="1"/>
</dbReference>
<evidence type="ECO:0000313" key="12">
    <source>
        <dbReference type="EMBL" id="ADH92573.1"/>
    </source>
</evidence>
<dbReference type="HAMAP" id="MF_00300">
    <property type="entry name" value="Chorismate_synth"/>
    <property type="match status" value="1"/>
</dbReference>
<comment type="pathway">
    <text evidence="1 11">Metabolic intermediate biosynthesis; chorismate biosynthesis; chorismate from D-erythrose 4-phosphate and phosphoenolpyruvate: step 7/7.</text>
</comment>
<dbReference type="STRING" id="644284.Arch_0847"/>
<evidence type="ECO:0000256" key="1">
    <source>
        <dbReference type="ARBA" id="ARBA00005044"/>
    </source>
</evidence>
<dbReference type="GO" id="GO:0009073">
    <property type="term" value="P:aromatic amino acid family biosynthetic process"/>
    <property type="evidence" value="ECO:0007669"/>
    <property type="project" value="UniProtKB-KW"/>
</dbReference>
<comment type="catalytic activity">
    <reaction evidence="11">
        <text>5-O-(1-carboxyvinyl)-3-phosphoshikimate = chorismate + phosphate</text>
        <dbReference type="Rhea" id="RHEA:21020"/>
        <dbReference type="ChEBI" id="CHEBI:29748"/>
        <dbReference type="ChEBI" id="CHEBI:43474"/>
        <dbReference type="ChEBI" id="CHEBI:57701"/>
        <dbReference type="EC" id="4.2.3.5"/>
    </reaction>
</comment>
<keyword evidence="6 11" id="KW-0288">FMN</keyword>
<dbReference type="SUPFAM" id="SSF103263">
    <property type="entry name" value="Chorismate synthase, AroC"/>
    <property type="match status" value="1"/>
</dbReference>
<evidence type="ECO:0000256" key="2">
    <source>
        <dbReference type="ARBA" id="ARBA00008014"/>
    </source>
</evidence>
<feature type="binding site" evidence="11">
    <location>
        <position position="39"/>
    </location>
    <ligand>
        <name>NADP(+)</name>
        <dbReference type="ChEBI" id="CHEBI:58349"/>
    </ligand>
</feature>
<evidence type="ECO:0000256" key="7">
    <source>
        <dbReference type="ARBA" id="ARBA00022827"/>
    </source>
</evidence>
<dbReference type="FunFam" id="3.60.150.10:FF:000002">
    <property type="entry name" value="Chorismate synthase"/>
    <property type="match status" value="1"/>
</dbReference>
<dbReference type="InterPro" id="IPR000453">
    <property type="entry name" value="Chorismate_synth"/>
</dbReference>
<dbReference type="PANTHER" id="PTHR21085:SF0">
    <property type="entry name" value="CHORISMATE SYNTHASE"/>
    <property type="match status" value="1"/>
</dbReference>
<dbReference type="UniPathway" id="UPA00053">
    <property type="reaction ID" value="UER00090"/>
</dbReference>
<dbReference type="GO" id="GO:0008652">
    <property type="term" value="P:amino acid biosynthetic process"/>
    <property type="evidence" value="ECO:0007669"/>
    <property type="project" value="UniProtKB-KW"/>
</dbReference>
<dbReference type="InterPro" id="IPR020541">
    <property type="entry name" value="Chorismate_synthase_CS"/>
</dbReference>
<comment type="similarity">
    <text evidence="2 11">Belongs to the chorismate synthase family.</text>
</comment>
<comment type="caution">
    <text evidence="11">Lacks conserved residue(s) required for the propagation of feature annotation.</text>
</comment>
<dbReference type="PIRSF" id="PIRSF001456">
    <property type="entry name" value="Chorismate_synth"/>
    <property type="match status" value="1"/>
</dbReference>
<dbReference type="Proteomes" id="UP000000376">
    <property type="component" value="Chromosome"/>
</dbReference>
<dbReference type="PROSITE" id="PS00788">
    <property type="entry name" value="CHORISMATE_SYNTHASE_2"/>
    <property type="match status" value="1"/>
</dbReference>
<evidence type="ECO:0000256" key="6">
    <source>
        <dbReference type="ARBA" id="ARBA00022643"/>
    </source>
</evidence>
<dbReference type="AlphaFoldDB" id="D7BNS4"/>
<dbReference type="CDD" id="cd07304">
    <property type="entry name" value="Chorismate_synthase"/>
    <property type="match status" value="1"/>
</dbReference>
<keyword evidence="10 11" id="KW-0456">Lyase</keyword>
<evidence type="ECO:0000256" key="9">
    <source>
        <dbReference type="ARBA" id="ARBA00023141"/>
    </source>
</evidence>
<dbReference type="GO" id="GO:0005829">
    <property type="term" value="C:cytosol"/>
    <property type="evidence" value="ECO:0007669"/>
    <property type="project" value="TreeGrafter"/>
</dbReference>
<name>D7BNS4_ARCHD</name>
<keyword evidence="5 11" id="KW-0285">Flavoprotein</keyword>
<dbReference type="InterPro" id="IPR035904">
    <property type="entry name" value="Chorismate_synth_AroC_sf"/>
</dbReference>
<dbReference type="KEGG" id="ahe:Arch_0847"/>
<reference evidence="12 13" key="1">
    <citation type="journal article" date="2010" name="Stand. Genomic Sci.">
        <title>Complete genome sequence of Arcanobacterium haemolyticum type strain (11018).</title>
        <authorList>
            <person name="Yasawong M."/>
            <person name="Teshima H."/>
            <person name="Lapidus A."/>
            <person name="Nolan M."/>
            <person name="Lucas S."/>
            <person name="Glavina Del Rio T."/>
            <person name="Tice H."/>
            <person name="Cheng J."/>
            <person name="Bruce D."/>
            <person name="Detter C."/>
            <person name="Tapia R."/>
            <person name="Han C."/>
            <person name="Goodwin L."/>
            <person name="Pitluck S."/>
            <person name="Liolios K."/>
            <person name="Ivanova N."/>
            <person name="Mavromatis K."/>
            <person name="Mikhailova N."/>
            <person name="Pati A."/>
            <person name="Chen A."/>
            <person name="Palaniappan K."/>
            <person name="Land M."/>
            <person name="Hauser L."/>
            <person name="Chang Y."/>
            <person name="Jeffries C."/>
            <person name="Rohde M."/>
            <person name="Sikorski J."/>
            <person name="Pukall R."/>
            <person name="Goker M."/>
            <person name="Woyke T."/>
            <person name="Bristow J."/>
            <person name="Eisen J."/>
            <person name="Markowitz V."/>
            <person name="Hugenholtz P."/>
            <person name="Kyrpides N."/>
            <person name="Klenk H."/>
        </authorList>
    </citation>
    <scope>NUCLEOTIDE SEQUENCE [LARGE SCALE GENOMIC DNA]</scope>
    <source>
        <strain evidence="13">ATCC 9345 / DSM 20595 / CCUG 17215 / LMG 16163 / NBRC 15585 / NCTC 8452 / 11018</strain>
    </source>
</reference>
<keyword evidence="13" id="KW-1185">Reference proteome</keyword>
<evidence type="ECO:0000256" key="10">
    <source>
        <dbReference type="ARBA" id="ARBA00023239"/>
    </source>
</evidence>
<protein>
    <recommendedName>
        <fullName evidence="3 11">Chorismate synthase</fullName>
        <shortName evidence="11">CS</shortName>
        <ecNumber evidence="3 11">4.2.3.5</ecNumber>
    </recommendedName>
    <alternativeName>
        <fullName evidence="11">5-enolpyruvylshikimate-3-phosphate phospholyase</fullName>
    </alternativeName>
</protein>
<dbReference type="HOGENOM" id="CLU_034547_2_0_11"/>
<dbReference type="NCBIfam" id="NF003793">
    <property type="entry name" value="PRK05382.1"/>
    <property type="match status" value="1"/>
</dbReference>
<accession>D7BNS4</accession>
<proteinExistence type="inferred from homology"/>
<dbReference type="GO" id="GO:0010181">
    <property type="term" value="F:FMN binding"/>
    <property type="evidence" value="ECO:0007669"/>
    <property type="project" value="TreeGrafter"/>
</dbReference>
<dbReference type="EC" id="4.2.3.5" evidence="3 11"/>
<dbReference type="GO" id="GO:0009423">
    <property type="term" value="P:chorismate biosynthetic process"/>
    <property type="evidence" value="ECO:0007669"/>
    <property type="project" value="UniProtKB-UniRule"/>
</dbReference>
<dbReference type="eggNOG" id="COG0082">
    <property type="taxonomic scope" value="Bacteria"/>
</dbReference>
<organism evidence="12 13">
    <name type="scientific">Arcanobacterium haemolyticum (strain ATCC 9345 / DSM 20595 / CCM 5947 / CCUG 17215 / LMG 16163 / NBRC 15585 / NCTC 8452 / 11018)</name>
    <dbReference type="NCBI Taxonomy" id="644284"/>
    <lineage>
        <taxon>Bacteria</taxon>
        <taxon>Bacillati</taxon>
        <taxon>Actinomycetota</taxon>
        <taxon>Actinomycetes</taxon>
        <taxon>Actinomycetales</taxon>
        <taxon>Actinomycetaceae</taxon>
        <taxon>Arcanobacterium</taxon>
    </lineage>
</organism>
<dbReference type="EMBL" id="CP002045">
    <property type="protein sequence ID" value="ADH92573.1"/>
    <property type="molecule type" value="Genomic_DNA"/>
</dbReference>
<evidence type="ECO:0000256" key="11">
    <source>
        <dbReference type="HAMAP-Rule" id="MF_00300"/>
    </source>
</evidence>
<dbReference type="PANTHER" id="PTHR21085">
    <property type="entry name" value="CHORISMATE SYNTHASE"/>
    <property type="match status" value="1"/>
</dbReference>
<keyword evidence="4 11" id="KW-0028">Amino-acid biosynthesis</keyword>
<keyword evidence="9 11" id="KW-0057">Aromatic amino acid biosynthesis</keyword>
<gene>
    <name evidence="11" type="primary">aroC</name>
    <name evidence="12" type="ordered locus">Arch_0847</name>
</gene>
<comment type="subunit">
    <text evidence="11">Homotetramer.</text>
</comment>
<feature type="binding site" evidence="11">
    <location>
        <begin position="143"/>
        <end position="145"/>
    </location>
    <ligand>
        <name>FMN</name>
        <dbReference type="ChEBI" id="CHEBI:58210"/>
    </ligand>
</feature>
<dbReference type="GO" id="GO:0004107">
    <property type="term" value="F:chorismate synthase activity"/>
    <property type="evidence" value="ECO:0007669"/>
    <property type="project" value="UniProtKB-UniRule"/>
</dbReference>
<dbReference type="Gene3D" id="3.60.150.10">
    <property type="entry name" value="Chorismate synthase AroC"/>
    <property type="match status" value="1"/>
</dbReference>
<feature type="binding site" evidence="11">
    <location>
        <begin position="323"/>
        <end position="327"/>
    </location>
    <ligand>
        <name>FMN</name>
        <dbReference type="ChEBI" id="CHEBI:58210"/>
    </ligand>
</feature>
<keyword evidence="7 11" id="KW-0274">FAD</keyword>
<feature type="binding site" evidence="11">
    <location>
        <position position="45"/>
    </location>
    <ligand>
        <name>NADP(+)</name>
        <dbReference type="ChEBI" id="CHEBI:58349"/>
    </ligand>
</feature>
<feature type="binding site" evidence="11">
    <location>
        <position position="349"/>
    </location>
    <ligand>
        <name>FMN</name>
        <dbReference type="ChEBI" id="CHEBI:58210"/>
    </ligand>
</feature>
<keyword evidence="8 11" id="KW-0521">NADP</keyword>
<evidence type="ECO:0000256" key="3">
    <source>
        <dbReference type="ARBA" id="ARBA00013036"/>
    </source>
</evidence>
<comment type="function">
    <text evidence="11">Catalyzes the anti-1,4-elimination of the C-3 phosphate and the C-6 proR hydrogen from 5-enolpyruvylshikimate-3-phosphate (EPSP) to yield chorismate, which is the branch point compound that serves as the starting substrate for the three terminal pathways of aromatic amino acid biosynthesis. This reaction introduces a second double bond into the aromatic ring system.</text>
</comment>
<evidence type="ECO:0000256" key="5">
    <source>
        <dbReference type="ARBA" id="ARBA00022630"/>
    </source>
</evidence>
<comment type="cofactor">
    <cofactor evidence="11">
        <name>FMNH2</name>
        <dbReference type="ChEBI" id="CHEBI:57618"/>
    </cofactor>
    <text evidence="11">Reduced FMN (FMNH(2)).</text>
</comment>
<dbReference type="NCBIfam" id="TIGR00033">
    <property type="entry name" value="aroC"/>
    <property type="match status" value="1"/>
</dbReference>